<feature type="region of interest" description="Disordered" evidence="1">
    <location>
        <begin position="390"/>
        <end position="434"/>
    </location>
</feature>
<evidence type="ECO:0000313" key="3">
    <source>
        <dbReference type="Proteomes" id="UP000647860"/>
    </source>
</evidence>
<dbReference type="Proteomes" id="UP000647860">
    <property type="component" value="Unassembled WGS sequence"/>
</dbReference>
<dbReference type="EMBL" id="BOPA01000073">
    <property type="protein sequence ID" value="GIJ19238.1"/>
    <property type="molecule type" value="Genomic_DNA"/>
</dbReference>
<sequence>MSTDISTFAVETRALVAFGVERYEDATCYSAIRRYLTDIGAIPRSAWGTLDGVSDKLGRDWAAALDSRVREANTARDEMDRMADGLLQIAADYEGTDLHVSTSFDVVNRDLLPYLPLADGYGNLIRVRPGGAGILAPPHYRMQPGDAPVLTIPDDNDRLTATRNEALPHTRVVEEPLRIHSNFALSGGRTTYYENGGGDHLDTFINEHRSTLLQLEALLIELGTGERLPLSDLMIHAWRSAPPIIRNRADLIHSVANTYSELRAEMAGELANLKLYWEGAAAQAFTHYADRAITYLTQLEAQARWLADEGKRAATMLEGLRNAYASLGYEQISTLITALNTYLDAINSPFSACTNPEKAFLDVVNTFIGYLRDAEKRHVDAMASLIKVDEQERKERPDLGTRSHDTTPFPHAQVGAGAWTDRNTWKPRLDRPTI</sequence>
<name>A0ABQ4IMT8_9ACTN</name>
<dbReference type="SUPFAM" id="SSF140453">
    <property type="entry name" value="EsxAB dimer-like"/>
    <property type="match status" value="1"/>
</dbReference>
<feature type="compositionally biased region" description="Basic and acidic residues" evidence="1">
    <location>
        <begin position="390"/>
        <end position="405"/>
    </location>
</feature>
<protein>
    <recommendedName>
        <fullName evidence="4">WXG100 family type VII secretion target</fullName>
    </recommendedName>
</protein>
<reference evidence="2 3" key="1">
    <citation type="submission" date="2021-01" db="EMBL/GenBank/DDBJ databases">
        <title>Whole genome shotgun sequence of Verrucosispora gifhornensis NBRC 16317.</title>
        <authorList>
            <person name="Komaki H."/>
            <person name="Tamura T."/>
        </authorList>
    </citation>
    <scope>NUCLEOTIDE SEQUENCE [LARGE SCALE GENOMIC DNA]</scope>
    <source>
        <strain evidence="2 3">NBRC 16317</strain>
    </source>
</reference>
<evidence type="ECO:0000256" key="1">
    <source>
        <dbReference type="SAM" id="MobiDB-lite"/>
    </source>
</evidence>
<organism evidence="2 3">
    <name type="scientific">Micromonospora gifhornensis</name>
    <dbReference type="NCBI Taxonomy" id="84594"/>
    <lineage>
        <taxon>Bacteria</taxon>
        <taxon>Bacillati</taxon>
        <taxon>Actinomycetota</taxon>
        <taxon>Actinomycetes</taxon>
        <taxon>Micromonosporales</taxon>
        <taxon>Micromonosporaceae</taxon>
        <taxon>Micromonospora</taxon>
    </lineage>
</organism>
<dbReference type="InterPro" id="IPR036689">
    <property type="entry name" value="ESAT-6-like_sf"/>
</dbReference>
<keyword evidence="3" id="KW-1185">Reference proteome</keyword>
<evidence type="ECO:0000313" key="2">
    <source>
        <dbReference type="EMBL" id="GIJ19238.1"/>
    </source>
</evidence>
<dbReference type="RefSeq" id="WP_204293254.1">
    <property type="nucleotide sequence ID" value="NZ_BAAAGZ010000063.1"/>
</dbReference>
<feature type="compositionally biased region" description="Basic and acidic residues" evidence="1">
    <location>
        <begin position="423"/>
        <end position="434"/>
    </location>
</feature>
<accession>A0ABQ4IMT8</accession>
<proteinExistence type="predicted"/>
<comment type="caution">
    <text evidence="2">The sequence shown here is derived from an EMBL/GenBank/DDBJ whole genome shotgun (WGS) entry which is preliminary data.</text>
</comment>
<evidence type="ECO:0008006" key="4">
    <source>
        <dbReference type="Google" id="ProtNLM"/>
    </source>
</evidence>
<gene>
    <name evidence="2" type="ORF">Vgi01_59220</name>
</gene>